<keyword evidence="2" id="KW-1185">Reference proteome</keyword>
<reference evidence="1 2" key="1">
    <citation type="submission" date="2019-08" db="EMBL/GenBank/DDBJ databases">
        <title>Whole genome of Aphis craccivora.</title>
        <authorList>
            <person name="Voronova N.V."/>
            <person name="Shulinski R.S."/>
            <person name="Bandarenka Y.V."/>
            <person name="Zhorov D.G."/>
            <person name="Warner D."/>
        </authorList>
    </citation>
    <scope>NUCLEOTIDE SEQUENCE [LARGE SCALE GENOMIC DNA]</scope>
    <source>
        <strain evidence="1">180601</strain>
        <tissue evidence="1">Whole Body</tissue>
    </source>
</reference>
<organism evidence="1 2">
    <name type="scientific">Aphis craccivora</name>
    <name type="common">Cowpea aphid</name>
    <dbReference type="NCBI Taxonomy" id="307492"/>
    <lineage>
        <taxon>Eukaryota</taxon>
        <taxon>Metazoa</taxon>
        <taxon>Ecdysozoa</taxon>
        <taxon>Arthropoda</taxon>
        <taxon>Hexapoda</taxon>
        <taxon>Insecta</taxon>
        <taxon>Pterygota</taxon>
        <taxon>Neoptera</taxon>
        <taxon>Paraneoptera</taxon>
        <taxon>Hemiptera</taxon>
        <taxon>Sternorrhyncha</taxon>
        <taxon>Aphidomorpha</taxon>
        <taxon>Aphidoidea</taxon>
        <taxon>Aphididae</taxon>
        <taxon>Aphidini</taxon>
        <taxon>Aphis</taxon>
        <taxon>Aphis</taxon>
    </lineage>
</organism>
<name>A0A6G0W871_APHCR</name>
<accession>A0A6G0W871</accession>
<comment type="caution">
    <text evidence="1">The sequence shown here is derived from an EMBL/GenBank/DDBJ whole genome shotgun (WGS) entry which is preliminary data.</text>
</comment>
<dbReference type="EMBL" id="VUJU01008994">
    <property type="protein sequence ID" value="KAF0723275.1"/>
    <property type="molecule type" value="Genomic_DNA"/>
</dbReference>
<sequence length="94" mass="10450">MTRIGKPVEGGDPIRVRNAILCFHPVGTLLSQSTCADGTDLPPIDGVGQHAFGRRDDAKTLRRSRSGRTLTRWTCVRCRENGVMRTATTARHRY</sequence>
<evidence type="ECO:0000313" key="1">
    <source>
        <dbReference type="EMBL" id="KAF0723275.1"/>
    </source>
</evidence>
<gene>
    <name evidence="1" type="ORF">FWK35_00037199</name>
</gene>
<protein>
    <submittedName>
        <fullName evidence="1">Uncharacterized protein</fullName>
    </submittedName>
</protein>
<evidence type="ECO:0000313" key="2">
    <source>
        <dbReference type="Proteomes" id="UP000478052"/>
    </source>
</evidence>
<proteinExistence type="predicted"/>
<dbReference type="AlphaFoldDB" id="A0A6G0W871"/>
<dbReference type="Proteomes" id="UP000478052">
    <property type="component" value="Unassembled WGS sequence"/>
</dbReference>